<feature type="region of interest" description="Disordered" evidence="1">
    <location>
        <begin position="105"/>
        <end position="125"/>
    </location>
</feature>
<keyword evidence="3" id="KW-1185">Reference proteome</keyword>
<dbReference type="AlphaFoldDB" id="A0A3B5K4C2"/>
<evidence type="ECO:0000256" key="1">
    <source>
        <dbReference type="SAM" id="MobiDB-lite"/>
    </source>
</evidence>
<sequence length="125" mass="13948">FYMNSIPSYFTSPILVSGRRMRPSSVKAMMYVEIFPPSSSDLRATMIWSSVLVVGDPVLVTHVPSEAHHLHPLRVVVDKLARGGRPLLPQPADPEVPVLHRHPLSFEPCQQKGERTQKTQLVKGS</sequence>
<name>A0A3B5K4C2_TAKRU</name>
<reference evidence="2 3" key="1">
    <citation type="journal article" date="2011" name="Genome Biol. Evol.">
        <title>Integration of the genetic map and genome assembly of fugu facilitates insights into distinct features of genome evolution in teleosts and mammals.</title>
        <authorList>
            <person name="Kai W."/>
            <person name="Kikuchi K."/>
            <person name="Tohari S."/>
            <person name="Chew A.K."/>
            <person name="Tay A."/>
            <person name="Fujiwara A."/>
            <person name="Hosoya S."/>
            <person name="Suetake H."/>
            <person name="Naruse K."/>
            <person name="Brenner S."/>
            <person name="Suzuki Y."/>
            <person name="Venkatesh B."/>
        </authorList>
    </citation>
    <scope>NUCLEOTIDE SEQUENCE [LARGE SCALE GENOMIC DNA]</scope>
</reference>
<dbReference type="Proteomes" id="UP000005226">
    <property type="component" value="Chromosome 5"/>
</dbReference>
<dbReference type="InParanoid" id="A0A3B5K4C2"/>
<accession>A0A3B5K4C2</accession>
<dbReference type="Ensembl" id="ENSTRUT00000048910.2">
    <property type="protein sequence ID" value="ENSTRUP00000050388.2"/>
    <property type="gene ID" value="ENSTRUG00000020442.2"/>
</dbReference>
<proteinExistence type="predicted"/>
<evidence type="ECO:0000313" key="3">
    <source>
        <dbReference type="Proteomes" id="UP000005226"/>
    </source>
</evidence>
<protein>
    <submittedName>
        <fullName evidence="2">Uncharacterized protein</fullName>
    </submittedName>
</protein>
<organism evidence="2 3">
    <name type="scientific">Takifugu rubripes</name>
    <name type="common">Japanese pufferfish</name>
    <name type="synonym">Fugu rubripes</name>
    <dbReference type="NCBI Taxonomy" id="31033"/>
    <lineage>
        <taxon>Eukaryota</taxon>
        <taxon>Metazoa</taxon>
        <taxon>Chordata</taxon>
        <taxon>Craniata</taxon>
        <taxon>Vertebrata</taxon>
        <taxon>Euteleostomi</taxon>
        <taxon>Actinopterygii</taxon>
        <taxon>Neopterygii</taxon>
        <taxon>Teleostei</taxon>
        <taxon>Neoteleostei</taxon>
        <taxon>Acanthomorphata</taxon>
        <taxon>Eupercaria</taxon>
        <taxon>Tetraodontiformes</taxon>
        <taxon>Tetradontoidea</taxon>
        <taxon>Tetraodontidae</taxon>
        <taxon>Takifugu</taxon>
    </lineage>
</organism>
<reference evidence="2" key="2">
    <citation type="submission" date="2025-08" db="UniProtKB">
        <authorList>
            <consortium name="Ensembl"/>
        </authorList>
    </citation>
    <scope>IDENTIFICATION</scope>
</reference>
<evidence type="ECO:0000313" key="2">
    <source>
        <dbReference type="Ensembl" id="ENSTRUP00000050388.2"/>
    </source>
</evidence>
<reference evidence="2" key="3">
    <citation type="submission" date="2025-09" db="UniProtKB">
        <authorList>
            <consortium name="Ensembl"/>
        </authorList>
    </citation>
    <scope>IDENTIFICATION</scope>
</reference>